<accession>A0A1F8FFN3</accession>
<dbReference type="PANTHER" id="PTHR15394:SF3">
    <property type="entry name" value="SERINE HYDROLASE RBBP9"/>
    <property type="match status" value="1"/>
</dbReference>
<dbReference type="AlphaFoldDB" id="A0A1F8FFN3"/>
<protein>
    <recommendedName>
        <fullName evidence="3">Serine hydrolase family protein</fullName>
    </recommendedName>
</protein>
<dbReference type="InterPro" id="IPR010662">
    <property type="entry name" value="RBBP9/YdeN"/>
</dbReference>
<gene>
    <name evidence="1" type="ORF">A3C71_02070</name>
</gene>
<dbReference type="EMBL" id="MGJT01000033">
    <property type="protein sequence ID" value="OGN11348.1"/>
    <property type="molecule type" value="Genomic_DNA"/>
</dbReference>
<evidence type="ECO:0008006" key="3">
    <source>
        <dbReference type="Google" id="ProtNLM"/>
    </source>
</evidence>
<dbReference type="GO" id="GO:0016787">
    <property type="term" value="F:hydrolase activity"/>
    <property type="evidence" value="ECO:0007669"/>
    <property type="project" value="InterPro"/>
</dbReference>
<comment type="caution">
    <text evidence="1">The sequence shown here is derived from an EMBL/GenBank/DDBJ whole genome shotgun (WGS) entry which is preliminary data.</text>
</comment>
<dbReference type="Pfam" id="PF06821">
    <property type="entry name" value="Ser_hydrolase"/>
    <property type="match status" value="1"/>
</dbReference>
<dbReference type="Proteomes" id="UP000178197">
    <property type="component" value="Unassembled WGS sequence"/>
</dbReference>
<dbReference type="InterPro" id="IPR029058">
    <property type="entry name" value="AB_hydrolase_fold"/>
</dbReference>
<dbReference type="Gene3D" id="3.40.50.1820">
    <property type="entry name" value="alpha/beta hydrolase"/>
    <property type="match status" value="1"/>
</dbReference>
<reference evidence="1 2" key="1">
    <citation type="journal article" date="2016" name="Nat. Commun.">
        <title>Thousands of microbial genomes shed light on interconnected biogeochemical processes in an aquifer system.</title>
        <authorList>
            <person name="Anantharaman K."/>
            <person name="Brown C.T."/>
            <person name="Hug L.A."/>
            <person name="Sharon I."/>
            <person name="Castelle C.J."/>
            <person name="Probst A.J."/>
            <person name="Thomas B.C."/>
            <person name="Singh A."/>
            <person name="Wilkins M.J."/>
            <person name="Karaoz U."/>
            <person name="Brodie E.L."/>
            <person name="Williams K.H."/>
            <person name="Hubbard S.S."/>
            <person name="Banfield J.F."/>
        </authorList>
    </citation>
    <scope>NUCLEOTIDE SEQUENCE [LARGE SCALE GENOMIC DNA]</scope>
</reference>
<organism evidence="1 2">
    <name type="scientific">Candidatus Yanofskybacteria bacterium RIFCSPHIGHO2_02_FULL_43_15c</name>
    <dbReference type="NCBI Taxonomy" id="1802679"/>
    <lineage>
        <taxon>Bacteria</taxon>
        <taxon>Candidatus Yanofskyibacteriota</taxon>
    </lineage>
</organism>
<dbReference type="PANTHER" id="PTHR15394">
    <property type="entry name" value="SERINE HYDROLASE RBBP9"/>
    <property type="match status" value="1"/>
</dbReference>
<dbReference type="SUPFAM" id="SSF53474">
    <property type="entry name" value="alpha/beta-Hydrolases"/>
    <property type="match status" value="1"/>
</dbReference>
<sequence length="195" mass="21981">MKKVYIIHGWDGNPKEPMLQWLKINLEEEGYKVGVPLMPEPETPKIAAWVGKLKEIVVEPDENTILVGHSVGCQAVLRYLETLPEEIKVAGIVFIAPWLELDTETIKEEGEEVVEIAKPWIETPINFEKVRAHIGSTTVIFSDNDPFVSLSQKDLFEKELNAKIFVEHDKGHFDPASGISELPIALETIRNIKTS</sequence>
<evidence type="ECO:0000313" key="1">
    <source>
        <dbReference type="EMBL" id="OGN11348.1"/>
    </source>
</evidence>
<proteinExistence type="predicted"/>
<name>A0A1F8FFN3_9BACT</name>
<evidence type="ECO:0000313" key="2">
    <source>
        <dbReference type="Proteomes" id="UP000178197"/>
    </source>
</evidence>